<proteinExistence type="predicted"/>
<evidence type="ECO:0000313" key="1">
    <source>
        <dbReference type="EMBL" id="KAI3766005.1"/>
    </source>
</evidence>
<protein>
    <submittedName>
        <fullName evidence="1">Uncharacterized protein</fullName>
    </submittedName>
</protein>
<dbReference type="Proteomes" id="UP001055811">
    <property type="component" value="Linkage Group LG03"/>
</dbReference>
<reference evidence="2" key="1">
    <citation type="journal article" date="2022" name="Mol. Ecol. Resour.">
        <title>The genomes of chicory, endive, great burdock and yacon provide insights into Asteraceae palaeo-polyploidization history and plant inulin production.</title>
        <authorList>
            <person name="Fan W."/>
            <person name="Wang S."/>
            <person name="Wang H."/>
            <person name="Wang A."/>
            <person name="Jiang F."/>
            <person name="Liu H."/>
            <person name="Zhao H."/>
            <person name="Xu D."/>
            <person name="Zhang Y."/>
        </authorList>
    </citation>
    <scope>NUCLEOTIDE SEQUENCE [LARGE SCALE GENOMIC DNA]</scope>
    <source>
        <strain evidence="2">cv. Punajuju</strain>
    </source>
</reference>
<sequence length="139" mass="14993">MSVAGTAMVAEEGRTPSYSFALEYEGPRISHHDLPRAVPIDIRNIPVAAVVPKSRFSDNTGKHSMPIVQPILAFDIATNFAKLGITETIISPTSVITFRDDENCNGTDSVSKDLGLGTETETTVSLAHDSGFEERSSRN</sequence>
<evidence type="ECO:0000313" key="2">
    <source>
        <dbReference type="Proteomes" id="UP001055811"/>
    </source>
</evidence>
<accession>A0ACB9F4H9</accession>
<comment type="caution">
    <text evidence="1">The sequence shown here is derived from an EMBL/GenBank/DDBJ whole genome shotgun (WGS) entry which is preliminary data.</text>
</comment>
<keyword evidence="2" id="KW-1185">Reference proteome</keyword>
<gene>
    <name evidence="1" type="ORF">L2E82_16053</name>
</gene>
<organism evidence="1 2">
    <name type="scientific">Cichorium intybus</name>
    <name type="common">Chicory</name>
    <dbReference type="NCBI Taxonomy" id="13427"/>
    <lineage>
        <taxon>Eukaryota</taxon>
        <taxon>Viridiplantae</taxon>
        <taxon>Streptophyta</taxon>
        <taxon>Embryophyta</taxon>
        <taxon>Tracheophyta</taxon>
        <taxon>Spermatophyta</taxon>
        <taxon>Magnoliopsida</taxon>
        <taxon>eudicotyledons</taxon>
        <taxon>Gunneridae</taxon>
        <taxon>Pentapetalae</taxon>
        <taxon>asterids</taxon>
        <taxon>campanulids</taxon>
        <taxon>Asterales</taxon>
        <taxon>Asteraceae</taxon>
        <taxon>Cichorioideae</taxon>
        <taxon>Cichorieae</taxon>
        <taxon>Cichoriinae</taxon>
        <taxon>Cichorium</taxon>
    </lineage>
</organism>
<dbReference type="EMBL" id="CM042011">
    <property type="protein sequence ID" value="KAI3766005.1"/>
    <property type="molecule type" value="Genomic_DNA"/>
</dbReference>
<name>A0ACB9F4H9_CICIN</name>
<reference evidence="1 2" key="2">
    <citation type="journal article" date="2022" name="Mol. Ecol. Resour.">
        <title>The genomes of chicory, endive, great burdock and yacon provide insights into Asteraceae paleo-polyploidization history and plant inulin production.</title>
        <authorList>
            <person name="Fan W."/>
            <person name="Wang S."/>
            <person name="Wang H."/>
            <person name="Wang A."/>
            <person name="Jiang F."/>
            <person name="Liu H."/>
            <person name="Zhao H."/>
            <person name="Xu D."/>
            <person name="Zhang Y."/>
        </authorList>
    </citation>
    <scope>NUCLEOTIDE SEQUENCE [LARGE SCALE GENOMIC DNA]</scope>
    <source>
        <strain evidence="2">cv. Punajuju</strain>
        <tissue evidence="1">Leaves</tissue>
    </source>
</reference>